<protein>
    <recommendedName>
        <fullName evidence="5">Zn(2)-C6 fungal-type domain-containing protein</fullName>
    </recommendedName>
</protein>
<evidence type="ECO:0000259" key="5">
    <source>
        <dbReference type="PROSITE" id="PS50048"/>
    </source>
</evidence>
<feature type="compositionally biased region" description="Polar residues" evidence="4">
    <location>
        <begin position="778"/>
        <end position="788"/>
    </location>
</feature>
<dbReference type="PROSITE" id="PS50048">
    <property type="entry name" value="ZN2_CY6_FUNGAL_2"/>
    <property type="match status" value="1"/>
</dbReference>
<dbReference type="InterPro" id="IPR007219">
    <property type="entry name" value="XnlR_reg_dom"/>
</dbReference>
<gene>
    <name evidence="6" type="ORF">SCHPADRAFT_1000098</name>
</gene>
<dbReference type="AlphaFoldDB" id="A0A0H2RCU7"/>
<keyword evidence="2" id="KW-0479">Metal-binding</keyword>
<dbReference type="EMBL" id="KQ086048">
    <property type="protein sequence ID" value="KLO09670.1"/>
    <property type="molecule type" value="Genomic_DNA"/>
</dbReference>
<evidence type="ECO:0000313" key="7">
    <source>
        <dbReference type="Proteomes" id="UP000053477"/>
    </source>
</evidence>
<evidence type="ECO:0000256" key="1">
    <source>
        <dbReference type="ARBA" id="ARBA00004123"/>
    </source>
</evidence>
<name>A0A0H2RCU7_9AGAM</name>
<evidence type="ECO:0000256" key="3">
    <source>
        <dbReference type="ARBA" id="ARBA00023242"/>
    </source>
</evidence>
<dbReference type="GO" id="GO:0003677">
    <property type="term" value="F:DNA binding"/>
    <property type="evidence" value="ECO:0007669"/>
    <property type="project" value="InterPro"/>
</dbReference>
<dbReference type="SUPFAM" id="SSF57701">
    <property type="entry name" value="Zn2/Cys6 DNA-binding domain"/>
    <property type="match status" value="1"/>
</dbReference>
<dbReference type="InParanoid" id="A0A0H2RCU7"/>
<dbReference type="PANTHER" id="PTHR31001:SF56">
    <property type="entry name" value="ZN(2)-C6 FUNGAL-TYPE DOMAIN-CONTAINING PROTEIN"/>
    <property type="match status" value="1"/>
</dbReference>
<sequence length="881" mass="98185">MPPKGPSQVNNSIVAQQTQFKQNRTNLKRAQGQISCAECRRLKLRCDKKVPCFTCTKRGCSNICPLGTLSSTVDQRPNPDSEEELLKIISVMSDRIHHLEDALRHECTWRSGDSTHPLLKDELLFAANGPSRIAIPSKSEQRLISSDDEFSDEEIDFIDATGQLTLHEDSSSSLIGASGTENALLVEVGLTGAFLSDDGKPELPLPSQIVQASLLWPFGLLRLPPSDSAFQSLLEAHLPPRERASGLVEAFLQNLSWFIQPITREQIVGELIPLAYQSDEKIDAFDLGLLFMVLAMGAAADLTLTPSNQEGERYRHLGRAALSIKPVFEEHSLSAVQAIVLISCYEIVSGLGRNNGPDYGWKVMSLAMRFSSCMFIYYEPTPSHEDPKLTQRRRLLFWELYAVDCWQSLAMGRPPSFRFKGIRCQFPTDPDASNQDIDPSAPSLWNLKYRFAKHVLTPVVDTLCSGRAYKYSDILRLDRLVRNFDKTHLNNNAAVLEPTDPQPFARSSLLDTLNELALMHIHRASFARALINNPDNPLRGPYAPSFLAAYRSAAAVLQRLRDCFSKISEIFFRHWPMWAYMLSAAVIVGSVVTKKPDMRLAPSAVDELRHAVEVFTAATDQPVVREMLPILIRIYEKAKAALDEARSSGPTDASGSQEDEDQNRLLDLLRGKTRVVQGRPRRENLNSKEYSTSIPAPQFDGDVAANPTQCTVPAIRDSACTPQSLGTPHQNETPTDHNIEVPACYGSLTYDTPPHYSFPLAYDFRYITNFDSMSVPDCTSTATSNSTPDPEPFPPHNYPNSTPLPYRQSMQLGEDASTKHPTSYTMLPPEHNAAHQFLQGAEPTSLFPNNQLVGEAWESFVTQSGFTTEEEMLRLWGISQT</sequence>
<reference evidence="6 7" key="1">
    <citation type="submission" date="2015-04" db="EMBL/GenBank/DDBJ databases">
        <title>Complete genome sequence of Schizopora paradoxa KUC8140, a cosmopolitan wood degrader in East Asia.</title>
        <authorList>
            <consortium name="DOE Joint Genome Institute"/>
            <person name="Min B."/>
            <person name="Park H."/>
            <person name="Jang Y."/>
            <person name="Kim J.-J."/>
            <person name="Kim K.H."/>
            <person name="Pangilinan J."/>
            <person name="Lipzen A."/>
            <person name="Riley R."/>
            <person name="Grigoriev I.V."/>
            <person name="Spatafora J.W."/>
            <person name="Choi I.-G."/>
        </authorList>
    </citation>
    <scope>NUCLEOTIDE SEQUENCE [LARGE SCALE GENOMIC DNA]</scope>
    <source>
        <strain evidence="6 7">KUC8140</strain>
    </source>
</reference>
<dbReference type="STRING" id="27342.A0A0H2RCU7"/>
<dbReference type="GO" id="GO:0008270">
    <property type="term" value="F:zinc ion binding"/>
    <property type="evidence" value="ECO:0007669"/>
    <property type="project" value="InterPro"/>
</dbReference>
<dbReference type="GO" id="GO:0000981">
    <property type="term" value="F:DNA-binding transcription factor activity, RNA polymerase II-specific"/>
    <property type="evidence" value="ECO:0007669"/>
    <property type="project" value="InterPro"/>
</dbReference>
<dbReference type="InterPro" id="IPR036864">
    <property type="entry name" value="Zn2-C6_fun-type_DNA-bd_sf"/>
</dbReference>
<dbReference type="SMART" id="SM00906">
    <property type="entry name" value="Fungal_trans"/>
    <property type="match status" value="1"/>
</dbReference>
<dbReference type="OrthoDB" id="424974at2759"/>
<dbReference type="GO" id="GO:0005634">
    <property type="term" value="C:nucleus"/>
    <property type="evidence" value="ECO:0007669"/>
    <property type="project" value="UniProtKB-SubCell"/>
</dbReference>
<accession>A0A0H2RCU7</accession>
<dbReference type="InterPro" id="IPR001138">
    <property type="entry name" value="Zn2Cys6_DnaBD"/>
</dbReference>
<evidence type="ECO:0000313" key="6">
    <source>
        <dbReference type="EMBL" id="KLO09670.1"/>
    </source>
</evidence>
<dbReference type="Proteomes" id="UP000053477">
    <property type="component" value="Unassembled WGS sequence"/>
</dbReference>
<dbReference type="Pfam" id="PF04082">
    <property type="entry name" value="Fungal_trans"/>
    <property type="match status" value="1"/>
</dbReference>
<organism evidence="6 7">
    <name type="scientific">Schizopora paradoxa</name>
    <dbReference type="NCBI Taxonomy" id="27342"/>
    <lineage>
        <taxon>Eukaryota</taxon>
        <taxon>Fungi</taxon>
        <taxon>Dikarya</taxon>
        <taxon>Basidiomycota</taxon>
        <taxon>Agaricomycotina</taxon>
        <taxon>Agaricomycetes</taxon>
        <taxon>Hymenochaetales</taxon>
        <taxon>Schizoporaceae</taxon>
        <taxon>Schizopora</taxon>
    </lineage>
</organism>
<keyword evidence="7" id="KW-1185">Reference proteome</keyword>
<feature type="region of interest" description="Disordered" evidence="4">
    <location>
        <begin position="678"/>
        <end position="702"/>
    </location>
</feature>
<evidence type="ECO:0000256" key="2">
    <source>
        <dbReference type="ARBA" id="ARBA00022723"/>
    </source>
</evidence>
<proteinExistence type="predicted"/>
<dbReference type="Gene3D" id="4.10.240.10">
    <property type="entry name" value="Zn(2)-C6 fungal-type DNA-binding domain"/>
    <property type="match status" value="1"/>
</dbReference>
<keyword evidence="3" id="KW-0539">Nucleus</keyword>
<dbReference type="CDD" id="cd12148">
    <property type="entry name" value="fungal_TF_MHR"/>
    <property type="match status" value="1"/>
</dbReference>
<comment type="subcellular location">
    <subcellularLocation>
        <location evidence="1">Nucleus</location>
    </subcellularLocation>
</comment>
<dbReference type="GO" id="GO:0006351">
    <property type="term" value="P:DNA-templated transcription"/>
    <property type="evidence" value="ECO:0007669"/>
    <property type="project" value="InterPro"/>
</dbReference>
<dbReference type="PROSITE" id="PS00463">
    <property type="entry name" value="ZN2_CY6_FUNGAL_1"/>
    <property type="match status" value="1"/>
</dbReference>
<evidence type="ECO:0000256" key="4">
    <source>
        <dbReference type="SAM" id="MobiDB-lite"/>
    </source>
</evidence>
<dbReference type="CDD" id="cd00067">
    <property type="entry name" value="GAL4"/>
    <property type="match status" value="1"/>
</dbReference>
<feature type="region of interest" description="Disordered" evidence="4">
    <location>
        <begin position="778"/>
        <end position="804"/>
    </location>
</feature>
<feature type="domain" description="Zn(2)-C6 fungal-type" evidence="5">
    <location>
        <begin position="35"/>
        <end position="66"/>
    </location>
</feature>
<dbReference type="InterPro" id="IPR050613">
    <property type="entry name" value="Sec_Metabolite_Reg"/>
</dbReference>
<dbReference type="PANTHER" id="PTHR31001">
    <property type="entry name" value="UNCHARACTERIZED TRANSCRIPTIONAL REGULATORY PROTEIN"/>
    <property type="match status" value="1"/>
</dbReference>